<organism evidence="2 3">
    <name type="scientific">Deinococcus cellulosilyticus (strain DSM 18568 / NBRC 106333 / KACC 11606 / 5516J-15)</name>
    <dbReference type="NCBI Taxonomy" id="1223518"/>
    <lineage>
        <taxon>Bacteria</taxon>
        <taxon>Thermotogati</taxon>
        <taxon>Deinococcota</taxon>
        <taxon>Deinococci</taxon>
        <taxon>Deinococcales</taxon>
        <taxon>Deinococcaceae</taxon>
        <taxon>Deinococcus</taxon>
    </lineage>
</organism>
<keyword evidence="1" id="KW-1133">Transmembrane helix</keyword>
<keyword evidence="3" id="KW-1185">Reference proteome</keyword>
<keyword evidence="1" id="KW-0812">Transmembrane</keyword>
<evidence type="ECO:0000313" key="3">
    <source>
        <dbReference type="Proteomes" id="UP000321306"/>
    </source>
</evidence>
<evidence type="ECO:0000256" key="1">
    <source>
        <dbReference type="SAM" id="Phobius"/>
    </source>
</evidence>
<keyword evidence="1" id="KW-0472">Membrane</keyword>
<accession>A0A511N4N1</accession>
<evidence type="ECO:0000313" key="2">
    <source>
        <dbReference type="EMBL" id="GEM47813.1"/>
    </source>
</evidence>
<proteinExistence type="predicted"/>
<dbReference type="Proteomes" id="UP000321306">
    <property type="component" value="Unassembled WGS sequence"/>
</dbReference>
<dbReference type="RefSeq" id="WP_186816090.1">
    <property type="nucleotide sequence ID" value="NZ_BJXB01000015.1"/>
</dbReference>
<feature type="transmembrane region" description="Helical" evidence="1">
    <location>
        <begin position="79"/>
        <end position="100"/>
    </location>
</feature>
<protein>
    <submittedName>
        <fullName evidence="2">Uncharacterized protein</fullName>
    </submittedName>
</protein>
<feature type="transmembrane region" description="Helical" evidence="1">
    <location>
        <begin position="50"/>
        <end position="67"/>
    </location>
</feature>
<dbReference type="AlphaFoldDB" id="A0A511N4N1"/>
<gene>
    <name evidence="2" type="ORF">DC3_34480</name>
</gene>
<reference evidence="2 3" key="1">
    <citation type="submission" date="2019-07" db="EMBL/GenBank/DDBJ databases">
        <title>Whole genome shotgun sequence of Deinococcus cellulosilyticus NBRC 106333.</title>
        <authorList>
            <person name="Hosoyama A."/>
            <person name="Uohara A."/>
            <person name="Ohji S."/>
            <person name="Ichikawa N."/>
        </authorList>
    </citation>
    <scope>NUCLEOTIDE SEQUENCE [LARGE SCALE GENOMIC DNA]</scope>
    <source>
        <strain evidence="2 3">NBRC 106333</strain>
    </source>
</reference>
<comment type="caution">
    <text evidence="2">The sequence shown here is derived from an EMBL/GenBank/DDBJ whole genome shotgun (WGS) entry which is preliminary data.</text>
</comment>
<feature type="transmembrane region" description="Helical" evidence="1">
    <location>
        <begin position="6"/>
        <end position="25"/>
    </location>
</feature>
<sequence length="127" mass="14155">MTEALIYLLYLGVSLTLTIWVANTLHRNGRIFLLDAFGGNETMADSVNQLLKVGFYLVNIGFVALFLNFRTPPDALPDIIKYLCAQLGVVMLVLGGMHFFNMKNIAGMRSKALHRQQATRGPDQLPQ</sequence>
<dbReference type="EMBL" id="BJXB01000015">
    <property type="protein sequence ID" value="GEM47813.1"/>
    <property type="molecule type" value="Genomic_DNA"/>
</dbReference>
<name>A0A511N4N1_DEIC1</name>